<keyword evidence="3" id="KW-1185">Reference proteome</keyword>
<feature type="transmembrane region" description="Helical" evidence="1">
    <location>
        <begin position="237"/>
        <end position="255"/>
    </location>
</feature>
<comment type="caution">
    <text evidence="2">The sequence shown here is derived from an EMBL/GenBank/DDBJ whole genome shotgun (WGS) entry which is preliminary data.</text>
</comment>
<dbReference type="CDD" id="cd21416">
    <property type="entry name" value="HDC_protein"/>
    <property type="match status" value="1"/>
</dbReference>
<protein>
    <submittedName>
        <fullName evidence="2">Na+/glutamate symporter</fullName>
    </submittedName>
</protein>
<dbReference type="Proteomes" id="UP000294919">
    <property type="component" value="Unassembled WGS sequence"/>
</dbReference>
<keyword evidence="1" id="KW-1133">Transmembrane helix</keyword>
<name>A0A4V2S9T8_9FIRM</name>
<dbReference type="OrthoDB" id="3243277at2"/>
<organism evidence="2 3">
    <name type="scientific">Marinisporobacter balticus</name>
    <dbReference type="NCBI Taxonomy" id="2018667"/>
    <lineage>
        <taxon>Bacteria</taxon>
        <taxon>Bacillati</taxon>
        <taxon>Bacillota</taxon>
        <taxon>Clostridia</taxon>
        <taxon>Peptostreptococcales</taxon>
        <taxon>Thermotaleaceae</taxon>
        <taxon>Marinisporobacter</taxon>
    </lineage>
</organism>
<dbReference type="RefSeq" id="WP_132248216.1">
    <property type="nucleotide sequence ID" value="NZ_SLWV01000045.1"/>
</dbReference>
<feature type="transmembrane region" description="Helical" evidence="1">
    <location>
        <begin position="86"/>
        <end position="105"/>
    </location>
</feature>
<feature type="transmembrane region" description="Helical" evidence="1">
    <location>
        <begin position="293"/>
        <end position="314"/>
    </location>
</feature>
<feature type="transmembrane region" description="Helical" evidence="1">
    <location>
        <begin position="143"/>
        <end position="169"/>
    </location>
</feature>
<feature type="transmembrane region" description="Helical" evidence="1">
    <location>
        <begin position="29"/>
        <end position="49"/>
    </location>
</feature>
<evidence type="ECO:0000313" key="2">
    <source>
        <dbReference type="EMBL" id="TCO68290.1"/>
    </source>
</evidence>
<accession>A0A4V2S9T8</accession>
<dbReference type="EMBL" id="SLWV01000045">
    <property type="protein sequence ID" value="TCO68290.1"/>
    <property type="molecule type" value="Genomic_DNA"/>
</dbReference>
<feature type="transmembrane region" description="Helical" evidence="1">
    <location>
        <begin position="326"/>
        <end position="345"/>
    </location>
</feature>
<dbReference type="InterPro" id="IPR049576">
    <property type="entry name" value="HDC-like"/>
</dbReference>
<feature type="transmembrane region" description="Helical" evidence="1">
    <location>
        <begin position="61"/>
        <end position="80"/>
    </location>
</feature>
<sequence>MILSVIVAFTIILLVLTIGEIVSTKTKAFVPSVFVSAVLFLIGFWTVFPKDLIDQGSFVKPVVYVSMYLLLTHMGTLMSVRELLSQWKTVVIAMMGILGVCAMTLTIGKAFFGAKTVIVATPPLTGGVVASILMSSAANDLGLTSLAVLATCMYIMQGFIGYPITALCLKKEAKRLSNVFKDKKDNEQIIEKSKEEGLGKKKLIPSLSEKYQTSYFILLKLGIVACLAHFAAPYIHLNEFVVCLIFGVLACQIGFLEERALNKANAFGWMMTVLMAFIFASLSKATPAMLGEIVGPLLGIIVLGVIGMAILSTLAGKLLGYSKEMAFSVALTALFGFPADYILTIEAVKAVCKTEEEKEFVLEDMLPKMLVGGFTTVTIASVIIAGIFVKML</sequence>
<feature type="transmembrane region" description="Helical" evidence="1">
    <location>
        <begin position="117"/>
        <end position="137"/>
    </location>
</feature>
<gene>
    <name evidence="2" type="ORF">EV214_1451</name>
</gene>
<proteinExistence type="predicted"/>
<evidence type="ECO:0000313" key="3">
    <source>
        <dbReference type="Proteomes" id="UP000294919"/>
    </source>
</evidence>
<feature type="transmembrane region" description="Helical" evidence="1">
    <location>
        <begin position="267"/>
        <end position="287"/>
    </location>
</feature>
<dbReference type="AlphaFoldDB" id="A0A4V2S9T8"/>
<keyword evidence="1" id="KW-0472">Membrane</keyword>
<evidence type="ECO:0000256" key="1">
    <source>
        <dbReference type="SAM" id="Phobius"/>
    </source>
</evidence>
<feature type="transmembrane region" description="Helical" evidence="1">
    <location>
        <begin position="365"/>
        <end position="389"/>
    </location>
</feature>
<keyword evidence="1" id="KW-0812">Transmembrane</keyword>
<reference evidence="2 3" key="1">
    <citation type="submission" date="2019-03" db="EMBL/GenBank/DDBJ databases">
        <title>Genomic Encyclopedia of Type Strains, Phase IV (KMG-IV): sequencing the most valuable type-strain genomes for metagenomic binning, comparative biology and taxonomic classification.</title>
        <authorList>
            <person name="Goeker M."/>
        </authorList>
    </citation>
    <scope>NUCLEOTIDE SEQUENCE [LARGE SCALE GENOMIC DNA]</scope>
    <source>
        <strain evidence="2 3">DSM 102940</strain>
    </source>
</reference>